<reference evidence="1 2" key="1">
    <citation type="submission" date="2019-03" db="EMBL/GenBank/DDBJ databases">
        <title>Draft genome of Gammaproteobacteria bacterium LSUCC0057, a member of the SAR92 clade.</title>
        <authorList>
            <person name="Lanclos V.C."/>
            <person name="Doiron C."/>
            <person name="Henson M.W."/>
            <person name="Thrash J.C."/>
        </authorList>
    </citation>
    <scope>NUCLEOTIDE SEQUENCE [LARGE SCALE GENOMIC DNA]</scope>
    <source>
        <strain evidence="1 2">LSUCC0057</strain>
    </source>
</reference>
<dbReference type="Proteomes" id="UP000298133">
    <property type="component" value="Unassembled WGS sequence"/>
</dbReference>
<organism evidence="1 2">
    <name type="scientific">Gammaproteobacteria bacterium LSUCC0057</name>
    <dbReference type="NCBI Taxonomy" id="2559237"/>
    <lineage>
        <taxon>Bacteria</taxon>
        <taxon>Pseudomonadati</taxon>
        <taxon>Pseudomonadota</taxon>
        <taxon>Gammaproteobacteria</taxon>
        <taxon>Cellvibrionales</taxon>
        <taxon>Porticoccaceae</taxon>
        <taxon>SAR92 clade</taxon>
    </lineage>
</organism>
<dbReference type="Pfam" id="PF00300">
    <property type="entry name" value="His_Phos_1"/>
    <property type="match status" value="1"/>
</dbReference>
<dbReference type="AlphaFoldDB" id="A0A4Y8UKC4"/>
<keyword evidence="2" id="KW-1185">Reference proteome</keyword>
<dbReference type="OrthoDB" id="92610at2"/>
<evidence type="ECO:0008006" key="3">
    <source>
        <dbReference type="Google" id="ProtNLM"/>
    </source>
</evidence>
<comment type="caution">
    <text evidence="1">The sequence shown here is derived from an EMBL/GenBank/DDBJ whole genome shotgun (WGS) entry which is preliminary data.</text>
</comment>
<dbReference type="InterPro" id="IPR013078">
    <property type="entry name" value="His_Pase_superF_clade-1"/>
</dbReference>
<evidence type="ECO:0000313" key="2">
    <source>
        <dbReference type="Proteomes" id="UP000298133"/>
    </source>
</evidence>
<dbReference type="SUPFAM" id="SSF53254">
    <property type="entry name" value="Phosphoglycerate mutase-like"/>
    <property type="match status" value="1"/>
</dbReference>
<dbReference type="SMART" id="SM00855">
    <property type="entry name" value="PGAM"/>
    <property type="match status" value="1"/>
</dbReference>
<dbReference type="EMBL" id="SPIA01000001">
    <property type="protein sequence ID" value="TFH68918.1"/>
    <property type="molecule type" value="Genomic_DNA"/>
</dbReference>
<protein>
    <recommendedName>
        <fullName evidence="3">Phosphohistidine phosphatase SixA</fullName>
    </recommendedName>
</protein>
<dbReference type="Gene3D" id="3.40.50.1240">
    <property type="entry name" value="Phosphoglycerate mutase-like"/>
    <property type="match status" value="1"/>
</dbReference>
<sequence length="171" mass="18617">MQRQRQTAAALTVLELYLLRHADALPPLGASEAADRQRPLSQRGLAQLVALGERRQPLLQRTQHWLVSPLLRTQQTAAQLRPADSNLQLCERLTPDSRCNEAIAAIDTLLAPHLAGGLPASAVVVTHMPLIGDLIEQLSGQRIAVPTAALSLIKFDLFAPQLGTLMWSDSQ</sequence>
<proteinExistence type="predicted"/>
<evidence type="ECO:0000313" key="1">
    <source>
        <dbReference type="EMBL" id="TFH68918.1"/>
    </source>
</evidence>
<accession>A0A4Y8UKC4</accession>
<name>A0A4Y8UKC4_9GAMM</name>
<dbReference type="InterPro" id="IPR029033">
    <property type="entry name" value="His_PPase_superfam"/>
</dbReference>
<dbReference type="CDD" id="cd07067">
    <property type="entry name" value="HP_PGM_like"/>
    <property type="match status" value="1"/>
</dbReference>
<gene>
    <name evidence="1" type="ORF">E3W66_02935</name>
</gene>